<comment type="caution">
    <text evidence="2">The sequence shown here is derived from an EMBL/GenBank/DDBJ whole genome shotgun (WGS) entry which is preliminary data.</text>
</comment>
<dbReference type="RefSeq" id="WP_368375544.1">
    <property type="nucleotide sequence ID" value="NZ_JBFRYB010000001.1"/>
</dbReference>
<keyword evidence="3" id="KW-1185">Reference proteome</keyword>
<evidence type="ECO:0000313" key="3">
    <source>
        <dbReference type="Proteomes" id="UP001557484"/>
    </source>
</evidence>
<gene>
    <name evidence="2" type="ORF">AB4875_08055</name>
</gene>
<protein>
    <submittedName>
        <fullName evidence="2">DUF3644 domain-containing protein</fullName>
    </submittedName>
</protein>
<feature type="domain" description="DUF3644" evidence="1">
    <location>
        <begin position="8"/>
        <end position="199"/>
    </location>
</feature>
<evidence type="ECO:0000259" key="1">
    <source>
        <dbReference type="Pfam" id="PF12358"/>
    </source>
</evidence>
<dbReference type="Pfam" id="PF12358">
    <property type="entry name" value="DUF3644"/>
    <property type="match status" value="1"/>
</dbReference>
<reference evidence="2 3" key="1">
    <citation type="journal article" date="2011" name="Int. J. Syst. Evol. Microbiol.">
        <title>Zhongshania antarctica gen. nov., sp. nov. and Zhongshania guokunii sp. nov., gammaproteobacteria respectively isolated from coastal attached (fast) ice and surface seawater of the Antarctic.</title>
        <authorList>
            <person name="Li H.J."/>
            <person name="Zhang X.Y."/>
            <person name="Chen C.X."/>
            <person name="Zhang Y.J."/>
            <person name="Gao Z.M."/>
            <person name="Yu Y."/>
            <person name="Chen X.L."/>
            <person name="Chen B."/>
            <person name="Zhang Y.Z."/>
        </authorList>
    </citation>
    <scope>NUCLEOTIDE SEQUENCE [LARGE SCALE GENOMIC DNA]</scope>
    <source>
        <strain evidence="2 3">R06B22</strain>
    </source>
</reference>
<dbReference type="InterPro" id="IPR022104">
    <property type="entry name" value="DUF3644"/>
</dbReference>
<proteinExistence type="predicted"/>
<dbReference type="EMBL" id="JBFRYB010000001">
    <property type="protein sequence ID" value="MEX1665441.1"/>
    <property type="molecule type" value="Genomic_DNA"/>
</dbReference>
<accession>A0ABV3TW02</accession>
<evidence type="ECO:0000313" key="2">
    <source>
        <dbReference type="EMBL" id="MEX1665441.1"/>
    </source>
</evidence>
<organism evidence="2 3">
    <name type="scientific">Zhongshania arctica</name>
    <dbReference type="NCBI Taxonomy" id="3238302"/>
    <lineage>
        <taxon>Bacteria</taxon>
        <taxon>Pseudomonadati</taxon>
        <taxon>Pseudomonadota</taxon>
        <taxon>Gammaproteobacteria</taxon>
        <taxon>Cellvibrionales</taxon>
        <taxon>Spongiibacteraceae</taxon>
        <taxon>Zhongshania</taxon>
    </lineage>
</organism>
<name>A0ABV3TW02_9GAMM</name>
<sequence length="330" mass="37994">MRSRSQTLARKSVDAMVAAIEAYNKPSFSYREETFAILAINAWELLLKARILQLSGNKISSVLKYEKRRKADGEMSTKLYRAQNRSGTHLSIGMFKAFDLLEHEYGDSMPAEVRKNLELLCEIRDNSIHFVNKGFDLALLVQQLGTACLKNYLVAVRRLFGIDLSDYNFFLMPLAFYGSDAGLQGVSLNAEEKKLSTYLRAETRVPESEAEPGYYNVSLNVNVKFTKSKSDDSEHVRITNDPDATPITMTEEDVREKYPWDYKILTTRLGKRYSDFKINKEYHDIRKSLESNENFCNKRYLDPAVRTGIGKCFYNPNIIKEFDKHYSKKS</sequence>
<dbReference type="Proteomes" id="UP001557484">
    <property type="component" value="Unassembled WGS sequence"/>
</dbReference>